<comment type="caution">
    <text evidence="2">The sequence shown here is derived from an EMBL/GenBank/DDBJ whole genome shotgun (WGS) entry which is preliminary data.</text>
</comment>
<dbReference type="RefSeq" id="WP_064921919.1">
    <property type="nucleotide sequence ID" value="NZ_LZJK01000079.1"/>
</dbReference>
<gene>
    <name evidence="2" type="ORF">A5710_04690</name>
</gene>
<evidence type="ECO:0000313" key="3">
    <source>
        <dbReference type="Proteomes" id="UP000093943"/>
    </source>
</evidence>
<proteinExistence type="predicted"/>
<sequence>MAPAAPVFRWGAAARGRRLFHPAGVLATGFLERIAPADEGLPVASSAVVARISKGAGTPGALPDAVGLALRVPAARHGSWDILLVSAGSGVLGRAVGLRPVASWAGLSMTTLMPLGYRDSLWWLRARLTTPVPGFGLALGSVRDQIAKDRVCFELEQAHGTAGFRPLAHLVLTGLDHDEDVSFDPIVNTAPGVCLRPRWLADLRAQAYRGSRDGRDAPAATRPAAGPPGA</sequence>
<reference evidence="3" key="1">
    <citation type="submission" date="2016-06" db="EMBL/GenBank/DDBJ databases">
        <authorList>
            <person name="Sutton G."/>
            <person name="Brinkac L."/>
            <person name="Sanka R."/>
            <person name="Adams M."/>
            <person name="Lau E."/>
            <person name="Sam S."/>
            <person name="Sreng N."/>
            <person name="Him V."/>
            <person name="Kerleguer A."/>
            <person name="Cheng S."/>
        </authorList>
    </citation>
    <scope>NUCLEOTIDE SEQUENCE [LARGE SCALE GENOMIC DNA]</scope>
    <source>
        <strain evidence="3">E1876</strain>
    </source>
</reference>
<evidence type="ECO:0000256" key="1">
    <source>
        <dbReference type="SAM" id="MobiDB-lite"/>
    </source>
</evidence>
<dbReference type="Proteomes" id="UP000093943">
    <property type="component" value="Unassembled WGS sequence"/>
</dbReference>
<dbReference type="EMBL" id="LZKG01000110">
    <property type="protein sequence ID" value="OBI27851.1"/>
    <property type="molecule type" value="Genomic_DNA"/>
</dbReference>
<name>A0A1A2XSI9_MYCSD</name>
<dbReference type="OrthoDB" id="3368165at2"/>
<feature type="region of interest" description="Disordered" evidence="1">
    <location>
        <begin position="210"/>
        <end position="230"/>
    </location>
</feature>
<accession>A0A1A2XSI9</accession>
<dbReference type="AlphaFoldDB" id="A0A1A2XSI9"/>
<protein>
    <submittedName>
        <fullName evidence="2">Phosphodiesterase</fullName>
    </submittedName>
</protein>
<organism evidence="2 3">
    <name type="scientific">Mycolicibacter sinensis (strain JDM601)</name>
    <name type="common">Mycobacterium sinense</name>
    <dbReference type="NCBI Taxonomy" id="875328"/>
    <lineage>
        <taxon>Bacteria</taxon>
        <taxon>Bacillati</taxon>
        <taxon>Actinomycetota</taxon>
        <taxon>Actinomycetes</taxon>
        <taxon>Mycobacteriales</taxon>
        <taxon>Mycobacteriaceae</taxon>
        <taxon>Mycolicibacter</taxon>
    </lineage>
</organism>
<evidence type="ECO:0000313" key="2">
    <source>
        <dbReference type="EMBL" id="OBI27851.1"/>
    </source>
</evidence>